<feature type="chain" id="PRO_5044794257" description="Secreted protein" evidence="2">
    <location>
        <begin position="25"/>
        <end position="117"/>
    </location>
</feature>
<proteinExistence type="predicted"/>
<organism evidence="3 4">
    <name type="scientific">Ilex paraguariensis</name>
    <name type="common">yerba mate</name>
    <dbReference type="NCBI Taxonomy" id="185542"/>
    <lineage>
        <taxon>Eukaryota</taxon>
        <taxon>Viridiplantae</taxon>
        <taxon>Streptophyta</taxon>
        <taxon>Embryophyta</taxon>
        <taxon>Tracheophyta</taxon>
        <taxon>Spermatophyta</taxon>
        <taxon>Magnoliopsida</taxon>
        <taxon>eudicotyledons</taxon>
        <taxon>Gunneridae</taxon>
        <taxon>Pentapetalae</taxon>
        <taxon>asterids</taxon>
        <taxon>campanulids</taxon>
        <taxon>Aquifoliales</taxon>
        <taxon>Aquifoliaceae</taxon>
        <taxon>Ilex</taxon>
    </lineage>
</organism>
<name>A0ABC8T820_9AQUA</name>
<protein>
    <recommendedName>
        <fullName evidence="5">Secreted protein</fullName>
    </recommendedName>
</protein>
<feature type="transmembrane region" description="Helical" evidence="1">
    <location>
        <begin position="87"/>
        <end position="112"/>
    </location>
</feature>
<evidence type="ECO:0000313" key="4">
    <source>
        <dbReference type="Proteomes" id="UP001642360"/>
    </source>
</evidence>
<feature type="signal peptide" evidence="2">
    <location>
        <begin position="1"/>
        <end position="24"/>
    </location>
</feature>
<keyword evidence="1" id="KW-1133">Transmembrane helix</keyword>
<keyword evidence="1" id="KW-0812">Transmembrane</keyword>
<reference evidence="3 4" key="1">
    <citation type="submission" date="2024-02" db="EMBL/GenBank/DDBJ databases">
        <authorList>
            <person name="Vignale AGUSTIN F."/>
            <person name="Sosa J E."/>
            <person name="Modenutti C."/>
        </authorList>
    </citation>
    <scope>NUCLEOTIDE SEQUENCE [LARGE SCALE GENOMIC DNA]</scope>
</reference>
<accession>A0ABC8T820</accession>
<dbReference type="EMBL" id="CAUOFW020004404">
    <property type="protein sequence ID" value="CAK9165561.1"/>
    <property type="molecule type" value="Genomic_DNA"/>
</dbReference>
<evidence type="ECO:0000256" key="1">
    <source>
        <dbReference type="SAM" id="Phobius"/>
    </source>
</evidence>
<keyword evidence="2" id="KW-0732">Signal</keyword>
<keyword evidence="1" id="KW-0472">Membrane</keyword>
<dbReference type="AlphaFoldDB" id="A0ABC8T820"/>
<evidence type="ECO:0008006" key="5">
    <source>
        <dbReference type="Google" id="ProtNLM"/>
    </source>
</evidence>
<sequence length="117" mass="13521">MICAFERSLLHWMLLMFSLKNTLRVGTQGKGTVGNMLRVAISLRMMHVQDHLLHRHHFQGPKHGLRLYEILVCYCSKAIHGDNNLCFSLKFCLVAVVAHFFFFILKSSFLLINVKMS</sequence>
<evidence type="ECO:0000313" key="3">
    <source>
        <dbReference type="EMBL" id="CAK9165561.1"/>
    </source>
</evidence>
<dbReference type="Proteomes" id="UP001642360">
    <property type="component" value="Unassembled WGS sequence"/>
</dbReference>
<evidence type="ECO:0000256" key="2">
    <source>
        <dbReference type="SAM" id="SignalP"/>
    </source>
</evidence>
<keyword evidence="4" id="KW-1185">Reference proteome</keyword>
<gene>
    <name evidence="3" type="ORF">ILEXP_LOCUS34730</name>
</gene>
<comment type="caution">
    <text evidence="3">The sequence shown here is derived from an EMBL/GenBank/DDBJ whole genome shotgun (WGS) entry which is preliminary data.</text>
</comment>